<evidence type="ECO:0000313" key="1">
    <source>
        <dbReference type="EMBL" id="GFH10700.1"/>
    </source>
</evidence>
<dbReference type="EMBL" id="BLLF01000338">
    <property type="protein sequence ID" value="GFH10700.1"/>
    <property type="molecule type" value="Genomic_DNA"/>
</dbReference>
<organism evidence="1 2">
    <name type="scientific">Haematococcus lacustris</name>
    <name type="common">Green alga</name>
    <name type="synonym">Haematococcus pluvialis</name>
    <dbReference type="NCBI Taxonomy" id="44745"/>
    <lineage>
        <taxon>Eukaryota</taxon>
        <taxon>Viridiplantae</taxon>
        <taxon>Chlorophyta</taxon>
        <taxon>core chlorophytes</taxon>
        <taxon>Chlorophyceae</taxon>
        <taxon>CS clade</taxon>
        <taxon>Chlamydomonadales</taxon>
        <taxon>Haematococcaceae</taxon>
        <taxon>Haematococcus</taxon>
    </lineage>
</organism>
<name>A0A699YKV6_HAELA</name>
<gene>
    <name evidence="1" type="ORF">HaLaN_06060</name>
</gene>
<comment type="caution">
    <text evidence="1">The sequence shown here is derived from an EMBL/GenBank/DDBJ whole genome shotgun (WGS) entry which is preliminary data.</text>
</comment>
<sequence>MFASHTQSAFVRLAASDQEAFRCIAIFTAYNDKRLSIRVCCAKTDAGSHARCDDRSLADECRKNNAYFCETGLGLCVGTHNRWAELKWALALPSFNPFSPHATPYVYGCEIAVVKATDSVPTAHSSSAFWFVCLQATTSKSSTLLYSSYAHTSPL</sequence>
<keyword evidence="2" id="KW-1185">Reference proteome</keyword>
<reference evidence="1 2" key="1">
    <citation type="submission" date="2020-02" db="EMBL/GenBank/DDBJ databases">
        <title>Draft genome sequence of Haematococcus lacustris strain NIES-144.</title>
        <authorList>
            <person name="Morimoto D."/>
            <person name="Nakagawa S."/>
            <person name="Yoshida T."/>
            <person name="Sawayama S."/>
        </authorList>
    </citation>
    <scope>NUCLEOTIDE SEQUENCE [LARGE SCALE GENOMIC DNA]</scope>
    <source>
        <strain evidence="1 2">NIES-144</strain>
    </source>
</reference>
<accession>A0A699YKV6</accession>
<dbReference type="Proteomes" id="UP000485058">
    <property type="component" value="Unassembled WGS sequence"/>
</dbReference>
<protein>
    <submittedName>
        <fullName evidence="1">Uncharacterized protein</fullName>
    </submittedName>
</protein>
<proteinExistence type="predicted"/>
<dbReference type="AlphaFoldDB" id="A0A699YKV6"/>
<evidence type="ECO:0000313" key="2">
    <source>
        <dbReference type="Proteomes" id="UP000485058"/>
    </source>
</evidence>